<dbReference type="SUPFAM" id="SSF48493">
    <property type="entry name" value="gene 59 helicase assembly protein"/>
    <property type="match status" value="1"/>
</dbReference>
<dbReference type="Proteomes" id="UP000185329">
    <property type="component" value="Segment"/>
</dbReference>
<dbReference type="EMBL" id="KJ019132">
    <property type="protein sequence ID" value="AIX39082.1"/>
    <property type="molecule type" value="Genomic_DNA"/>
</dbReference>
<dbReference type="Proteomes" id="UP000185327">
    <property type="component" value="Segment"/>
</dbReference>
<dbReference type="Proteomes" id="UP000185326">
    <property type="component" value="Segment"/>
</dbReference>
<dbReference type="RefSeq" id="YP_009140784.1">
    <property type="nucleotide sequence ID" value="NC_027130.1"/>
</dbReference>
<dbReference type="EMBL" id="KJ019042">
    <property type="protein sequence ID" value="AIX17867.1"/>
    <property type="molecule type" value="Genomic_DNA"/>
</dbReference>
<protein>
    <submittedName>
        <fullName evidence="4">Loader of DNA helicase</fullName>
    </submittedName>
</protein>
<dbReference type="Proteomes" id="UP000185339">
    <property type="component" value="Segment"/>
</dbReference>
<evidence type="ECO:0000313" key="8">
    <source>
        <dbReference type="EMBL" id="AIX19890.1"/>
    </source>
</evidence>
<dbReference type="EMBL" id="KJ019133">
    <property type="protein sequence ID" value="AIX39300.1"/>
    <property type="molecule type" value="Genomic_DNA"/>
</dbReference>
<dbReference type="Proteomes" id="UP000185331">
    <property type="component" value="Segment"/>
</dbReference>
<dbReference type="Proteomes" id="UP000185340">
    <property type="component" value="Segment"/>
</dbReference>
<sequence>MTGFEVYKMYLALKMHFTKDSYDYIKYRGKVSASEKSFEERRDRYFFKKLATKYEEQKMLHYFVANFMDNPKGYIKSFSDGNYEKWKVNQESFSYKFRQDVHLLLEDFEAPYQDKFDKIFKVEEGSHPLLIRNYLSGEISLETLVVFETCLGYVERFDKKLSDPIWKEIKNRVVKYKPFLNINCQQYKETILTVIRTKL</sequence>
<dbReference type="InterPro" id="IPR037082">
    <property type="entry name" value="Phage_T4_Gp59_C_sf"/>
</dbReference>
<accession>A0A0E3EUY8</accession>
<gene>
    <name evidence="15" type="ORF">Syn7803C100_216</name>
    <name evidence="16" type="ORF">Syn7803C28_216</name>
    <name evidence="17" type="ORF">Syn7803C36_217</name>
    <name evidence="3" type="ORF">Syn7803C66_214</name>
    <name evidence="4" type="ORF">Syn7803C67_215</name>
    <name evidence="5" type="ORF">Syn7803C68_215</name>
    <name evidence="6" type="ORF">Syn7803C69_214</name>
    <name evidence="7" type="ORF">Syn7803C76_216</name>
    <name evidence="8" type="ORF">Syn7803C78_215</name>
    <name evidence="9" type="ORF">Syn7803C91_216</name>
    <name evidence="10" type="ORF">Syn7803C92_213</name>
    <name evidence="11" type="ORF">Syn7803US54_215</name>
    <name evidence="12" type="ORF">Syn7803US56_216</name>
    <name evidence="13" type="ORF">Syn9311C1_214</name>
    <name evidence="14" type="ORF">Syn9311C4_217</name>
</gene>
<evidence type="ECO:0000313" key="17">
    <source>
        <dbReference type="EMBL" id="AIX46272.1"/>
    </source>
</evidence>
<dbReference type="KEGG" id="vg:24405360"/>
<dbReference type="Proteomes" id="UP000185338">
    <property type="component" value="Segment"/>
</dbReference>
<name>A0A0E3EUY8_9CAUD</name>
<evidence type="ECO:0000313" key="5">
    <source>
        <dbReference type="EMBL" id="AIX18083.1"/>
    </source>
</evidence>
<evidence type="ECO:0000313" key="11">
    <source>
        <dbReference type="EMBL" id="AIX33980.1"/>
    </source>
</evidence>
<dbReference type="EMBL" id="KJ019154">
    <property type="protein sequence ID" value="AIX44636.1"/>
    <property type="molecule type" value="Genomic_DNA"/>
</dbReference>
<evidence type="ECO:0000313" key="19">
    <source>
        <dbReference type="Proteomes" id="UP000185327"/>
    </source>
</evidence>
<evidence type="ECO:0000313" key="15">
    <source>
        <dbReference type="EMBL" id="AIX39517.1"/>
    </source>
</evidence>
<dbReference type="EMBL" id="KJ019161">
    <property type="protein sequence ID" value="AIX46272.1"/>
    <property type="molecule type" value="Genomic_DNA"/>
</dbReference>
<dbReference type="GeneID" id="24405360"/>
<evidence type="ECO:0000313" key="9">
    <source>
        <dbReference type="EMBL" id="AIX22119.1"/>
    </source>
</evidence>
<organism evidence="4 21">
    <name type="scientific">Synechococcus phage ACG-2014b</name>
    <dbReference type="NCBI Taxonomy" id="1493508"/>
    <lineage>
        <taxon>Viruses</taxon>
        <taxon>Duplodnaviria</taxon>
        <taxon>Heunggongvirae</taxon>
        <taxon>Uroviricota</taxon>
        <taxon>Caudoviricetes</taxon>
        <taxon>Pantevenvirales</taxon>
        <taxon>Kyanoviridae</taxon>
        <taxon>Nereusvirus</taxon>
        <taxon>Nereusvirus tusconc4</taxon>
    </lineage>
</organism>
<keyword evidence="20" id="KW-1185">Reference proteome</keyword>
<dbReference type="EMBL" id="KJ019061">
    <property type="protein sequence ID" value="AIX22333.1"/>
    <property type="molecule type" value="Genomic_DNA"/>
</dbReference>
<evidence type="ECO:0000313" key="12">
    <source>
        <dbReference type="EMBL" id="AIX34197.1"/>
    </source>
</evidence>
<dbReference type="Proteomes" id="UP000185333">
    <property type="component" value="Segment"/>
</dbReference>
<evidence type="ECO:0000259" key="1">
    <source>
        <dbReference type="Pfam" id="PF08993"/>
    </source>
</evidence>
<keyword evidence="4" id="KW-0067">ATP-binding</keyword>
<dbReference type="EMBL" id="KJ019051">
    <property type="protein sequence ID" value="AIX19890.1"/>
    <property type="molecule type" value="Genomic_DNA"/>
</dbReference>
<evidence type="ECO:0000313" key="18">
    <source>
        <dbReference type="Proteomes" id="UP000185326"/>
    </source>
</evidence>
<dbReference type="Gene3D" id="1.10.220.50">
    <property type="entry name" value="Bacteriophage T4, Gp59, helicase assembly protein, C-terminal domain"/>
    <property type="match status" value="1"/>
</dbReference>
<keyword evidence="4" id="KW-0547">Nucleotide-binding</keyword>
<feature type="domain" description="Bacteriophage T4 Gp59 helicase assembly protein C-terminal" evidence="2">
    <location>
        <begin position="113"/>
        <end position="195"/>
    </location>
</feature>
<dbReference type="EMBL" id="KJ019110">
    <property type="protein sequence ID" value="AIX34197.1"/>
    <property type="molecule type" value="Genomic_DNA"/>
</dbReference>
<evidence type="ECO:0000313" key="14">
    <source>
        <dbReference type="EMBL" id="AIX39300.1"/>
    </source>
</evidence>
<dbReference type="EMBL" id="KJ019060">
    <property type="protein sequence ID" value="AIX22119.1"/>
    <property type="molecule type" value="Genomic_DNA"/>
</dbReference>
<dbReference type="InterPro" id="IPR008944">
    <property type="entry name" value="Phage_T4_Gp59"/>
</dbReference>
<dbReference type="InterPro" id="IPR023197">
    <property type="entry name" value="Phage_T4_Gp59_dom_sf"/>
</dbReference>
<keyword evidence="4" id="KW-0378">Hydrolase</keyword>
<dbReference type="EMBL" id="KJ019049">
    <property type="protein sequence ID" value="AIX19456.1"/>
    <property type="molecule type" value="Genomic_DNA"/>
</dbReference>
<dbReference type="Proteomes" id="UP000185332">
    <property type="component" value="Segment"/>
</dbReference>
<evidence type="ECO:0000313" key="16">
    <source>
        <dbReference type="EMBL" id="AIX44636.1"/>
    </source>
</evidence>
<dbReference type="Proteomes" id="UP000185341">
    <property type="component" value="Segment"/>
</dbReference>
<dbReference type="Proteomes" id="UP000185336">
    <property type="component" value="Segment"/>
</dbReference>
<proteinExistence type="inferred from homology"/>
<dbReference type="EMBL" id="KJ019041">
    <property type="protein sequence ID" value="AIX17651.1"/>
    <property type="molecule type" value="Genomic_DNA"/>
</dbReference>
<evidence type="ECO:0000313" key="21">
    <source>
        <dbReference type="Proteomes" id="UP000185338"/>
    </source>
</evidence>
<evidence type="ECO:0000313" key="6">
    <source>
        <dbReference type="EMBL" id="AIX18298.1"/>
    </source>
</evidence>
<dbReference type="EMBL" id="KJ019134">
    <property type="protein sequence ID" value="AIX39517.1"/>
    <property type="molecule type" value="Genomic_DNA"/>
</dbReference>
<dbReference type="Pfam" id="PF08994">
    <property type="entry name" value="T4_Gp59_C"/>
    <property type="match status" value="1"/>
</dbReference>
<keyword evidence="4" id="KW-0347">Helicase</keyword>
<dbReference type="InterPro" id="IPR015085">
    <property type="entry name" value="Phage_T4_Gp59_N"/>
</dbReference>
<dbReference type="Proteomes" id="UP000185334">
    <property type="component" value="Segment"/>
</dbReference>
<dbReference type="EMBL" id="KJ019109">
    <property type="protein sequence ID" value="AIX33980.1"/>
    <property type="molecule type" value="Genomic_DNA"/>
</dbReference>
<evidence type="ECO:0000313" key="10">
    <source>
        <dbReference type="EMBL" id="AIX22333.1"/>
    </source>
</evidence>
<evidence type="ECO:0000313" key="7">
    <source>
        <dbReference type="EMBL" id="AIX19456.1"/>
    </source>
</evidence>
<dbReference type="InterPro" id="IPR015086">
    <property type="entry name" value="Phage_T4_Gp59_C"/>
</dbReference>
<dbReference type="HAMAP" id="MF_04156">
    <property type="entry name" value="HELIC_LOADER_T4"/>
    <property type="match status" value="1"/>
</dbReference>
<evidence type="ECO:0000313" key="4">
    <source>
        <dbReference type="EMBL" id="AIX17867.1"/>
    </source>
</evidence>
<feature type="domain" description="Bacteriophage T4 Gp59 helicase assembly protein N-terminal" evidence="1">
    <location>
        <begin position="2"/>
        <end position="82"/>
    </location>
</feature>
<evidence type="ECO:0000313" key="3">
    <source>
        <dbReference type="EMBL" id="AIX17651.1"/>
    </source>
</evidence>
<evidence type="ECO:0000259" key="2">
    <source>
        <dbReference type="Pfam" id="PF08994"/>
    </source>
</evidence>
<evidence type="ECO:0000313" key="13">
    <source>
        <dbReference type="EMBL" id="AIX39082.1"/>
    </source>
</evidence>
<dbReference type="EMBL" id="KJ019043">
    <property type="protein sequence ID" value="AIX18083.1"/>
    <property type="molecule type" value="Genomic_DNA"/>
</dbReference>
<dbReference type="Pfam" id="PF08993">
    <property type="entry name" value="T4_Gp59_N"/>
    <property type="match status" value="1"/>
</dbReference>
<dbReference type="Proteomes" id="UP000185337">
    <property type="component" value="Segment"/>
</dbReference>
<dbReference type="EMBL" id="KJ019044">
    <property type="protein sequence ID" value="AIX18298.1"/>
    <property type="molecule type" value="Genomic_DNA"/>
</dbReference>
<dbReference type="Gene3D" id="1.10.8.60">
    <property type="match status" value="1"/>
</dbReference>
<reference evidence="18 19" key="1">
    <citation type="submission" date="2013-12" db="EMBL/GenBank/DDBJ databases">
        <title>Ecological redundancy of diverse viral populations within a natural community.</title>
        <authorList>
            <person name="Gregory A.C."/>
            <person name="LaButti K."/>
            <person name="Copeland A."/>
            <person name="Woyke T."/>
            <person name="Sullivan M.B."/>
        </authorList>
    </citation>
    <scope>NUCLEOTIDE SEQUENCE [LARGE SCALE GENOMIC DNA]</scope>
    <source>
        <strain evidence="15">Syn7803C100</strain>
        <strain evidence="16">Syn7803C28</strain>
        <strain evidence="17">Syn7803C36</strain>
        <strain evidence="3">Syn7803C66</strain>
        <strain evidence="4">Syn7803C67</strain>
        <strain evidence="5">Syn7803C68</strain>
        <strain evidence="6">Syn7803C69</strain>
        <strain evidence="7">Syn7803C76</strain>
        <strain evidence="8">Syn7803C78</strain>
        <strain evidence="9">Syn7803C91</strain>
        <strain evidence="10">Syn7803C92</strain>
        <strain evidence="11">Syn7803US54</strain>
        <strain evidence="12">Syn7803US56</strain>
        <strain evidence="13">Syn9311C1</strain>
        <strain evidence="14">Syn9311C4</strain>
    </source>
</reference>
<dbReference type="Proteomes" id="UP000185330">
    <property type="component" value="Segment"/>
</dbReference>
<dbReference type="GO" id="GO:0004386">
    <property type="term" value="F:helicase activity"/>
    <property type="evidence" value="ECO:0007669"/>
    <property type="project" value="UniProtKB-KW"/>
</dbReference>
<dbReference type="Proteomes" id="UP000185342">
    <property type="component" value="Segment"/>
</dbReference>
<evidence type="ECO:0000313" key="20">
    <source>
        <dbReference type="Proteomes" id="UP000185330"/>
    </source>
</evidence>